<keyword evidence="6 8" id="KW-0472">Membrane</keyword>
<dbReference type="OrthoDB" id="19261at2759"/>
<dbReference type="GeneID" id="28740270"/>
<comment type="subcellular location">
    <subcellularLocation>
        <location evidence="1">Membrane</location>
    </subcellularLocation>
</comment>
<evidence type="ECO:0000256" key="4">
    <source>
        <dbReference type="ARBA" id="ARBA00022982"/>
    </source>
</evidence>
<feature type="signal peptide" evidence="9">
    <location>
        <begin position="1"/>
        <end position="18"/>
    </location>
</feature>
<organism evidence="11 12">
    <name type="scientific">Cyphellophora attinorum</name>
    <dbReference type="NCBI Taxonomy" id="1664694"/>
    <lineage>
        <taxon>Eukaryota</taxon>
        <taxon>Fungi</taxon>
        <taxon>Dikarya</taxon>
        <taxon>Ascomycota</taxon>
        <taxon>Pezizomycotina</taxon>
        <taxon>Eurotiomycetes</taxon>
        <taxon>Chaetothyriomycetidae</taxon>
        <taxon>Chaetothyriales</taxon>
        <taxon>Cyphellophoraceae</taxon>
        <taxon>Cyphellophora</taxon>
    </lineage>
</organism>
<dbReference type="PROSITE" id="PS50836">
    <property type="entry name" value="DOMON"/>
    <property type="match status" value="1"/>
</dbReference>
<dbReference type="Gene3D" id="2.60.40.1210">
    <property type="entry name" value="Cellobiose dehydrogenase, cytochrome domain"/>
    <property type="match status" value="1"/>
</dbReference>
<feature type="region of interest" description="Disordered" evidence="7">
    <location>
        <begin position="197"/>
        <end position="260"/>
    </location>
</feature>
<feature type="compositionally biased region" description="Low complexity" evidence="7">
    <location>
        <begin position="197"/>
        <end position="225"/>
    </location>
</feature>
<dbReference type="SUPFAM" id="SSF49344">
    <property type="entry name" value="CBD9-like"/>
    <property type="match status" value="1"/>
</dbReference>
<feature type="chain" id="PRO_5005856924" description="DOMON domain-containing protein" evidence="9">
    <location>
        <begin position="19"/>
        <end position="486"/>
    </location>
</feature>
<evidence type="ECO:0000256" key="9">
    <source>
        <dbReference type="SAM" id="SignalP"/>
    </source>
</evidence>
<feature type="compositionally biased region" description="Low complexity" evidence="7">
    <location>
        <begin position="238"/>
        <end position="257"/>
    </location>
</feature>
<evidence type="ECO:0000256" key="6">
    <source>
        <dbReference type="ARBA" id="ARBA00023136"/>
    </source>
</evidence>
<accession>A0A0N0NN43</accession>
<dbReference type="RefSeq" id="XP_018001144.1">
    <property type="nucleotide sequence ID" value="XM_018148390.1"/>
</dbReference>
<keyword evidence="4" id="KW-0249">Electron transport</keyword>
<keyword evidence="12" id="KW-1185">Reference proteome</keyword>
<reference evidence="11 12" key="1">
    <citation type="submission" date="2015-06" db="EMBL/GenBank/DDBJ databases">
        <title>Draft genome of the ant-associated black yeast Phialophora attae CBS 131958.</title>
        <authorList>
            <person name="Moreno L.F."/>
            <person name="Stielow B.J."/>
            <person name="de Hoog S."/>
            <person name="Vicente V.A."/>
            <person name="Weiss V.A."/>
            <person name="de Vries M."/>
            <person name="Cruz L.M."/>
            <person name="Souza E.M."/>
        </authorList>
    </citation>
    <scope>NUCLEOTIDE SEQUENCE [LARGE SCALE GENOMIC DNA]</scope>
    <source>
        <strain evidence="11 12">CBS 131958</strain>
    </source>
</reference>
<dbReference type="SMART" id="SM00665">
    <property type="entry name" value="B561"/>
    <property type="match status" value="1"/>
</dbReference>
<name>A0A0N0NN43_9EURO</name>
<keyword evidence="9" id="KW-0732">Signal</keyword>
<feature type="region of interest" description="Disordered" evidence="7">
    <location>
        <begin position="428"/>
        <end position="486"/>
    </location>
</feature>
<dbReference type="InterPro" id="IPR005018">
    <property type="entry name" value="DOMON_domain"/>
</dbReference>
<dbReference type="PANTHER" id="PTHR47797">
    <property type="entry name" value="DEHYDROGENASE, PUTATIVE (AFU_ORTHOLOGUE AFUA_8G05805)-RELATED"/>
    <property type="match status" value="1"/>
</dbReference>
<dbReference type="Gene3D" id="1.20.120.1770">
    <property type="match status" value="1"/>
</dbReference>
<dbReference type="CDD" id="cd09630">
    <property type="entry name" value="CDH_like_cytochrome"/>
    <property type="match status" value="1"/>
</dbReference>
<evidence type="ECO:0000256" key="5">
    <source>
        <dbReference type="ARBA" id="ARBA00022989"/>
    </source>
</evidence>
<dbReference type="SMART" id="SM00664">
    <property type="entry name" value="DoH"/>
    <property type="match status" value="1"/>
</dbReference>
<dbReference type="AlphaFoldDB" id="A0A0N0NN43"/>
<evidence type="ECO:0000313" key="11">
    <source>
        <dbReference type="EMBL" id="KPI41181.1"/>
    </source>
</evidence>
<gene>
    <name evidence="11" type="ORF">AB675_7981</name>
</gene>
<dbReference type="PANTHER" id="PTHR47797:SF1">
    <property type="entry name" value="CYTOCHROME B561 DOMAIN-CONTAINING PROTEIN-RELATED"/>
    <property type="match status" value="1"/>
</dbReference>
<feature type="transmembrane region" description="Helical" evidence="8">
    <location>
        <begin position="295"/>
        <end position="319"/>
    </location>
</feature>
<comment type="caution">
    <text evidence="11">The sequence shown here is derived from an EMBL/GenBank/DDBJ whole genome shotgun (WGS) entry which is preliminary data.</text>
</comment>
<keyword evidence="2" id="KW-0813">Transport</keyword>
<feature type="transmembrane region" description="Helical" evidence="8">
    <location>
        <begin position="403"/>
        <end position="424"/>
    </location>
</feature>
<evidence type="ECO:0000256" key="8">
    <source>
        <dbReference type="SAM" id="Phobius"/>
    </source>
</evidence>
<evidence type="ECO:0000256" key="7">
    <source>
        <dbReference type="SAM" id="MobiDB-lite"/>
    </source>
</evidence>
<keyword evidence="3 8" id="KW-0812">Transmembrane</keyword>
<sequence>MYLNKLWPSALLATLAKAQFASYSEGSYALSVNVPSDTASGSGETIYLQISAPSDTSWVGFGYGSSQMRGSSMLVVYADGNNNVTVSPRTGTGHVEPNVDSSARITVLDGSRVNSDGSLVANIRCDSCIGSSLSATATDSTWIWAYAGGSALDSTDTSANIQQHSSQGGFNLDLTKGTGGSSSNPFVAAAVTEPSASASASAPGESGSPSASASASGGSSPTPSATNPDAIAPVASQGADSGANTGASNNGSSRSSSDPTLSLRKSHGILMSITFVVLFPLAALTMYLPFARRVLFVHAPLQVIGIILMIAGLATGVLLGNKTELDEYHQIIGYIVVALLVLFQPILGLLQHLYFRRHGGRSIKGVVHQWLGRSAILLGIINGGLGFNITGPVGSTYVPKGAVIAYGVIAGLVGIIYIAVVVLAGRRRSGSGASSPRGEKSAARYNETELQPRPSHHQQQQYWEPQGQAHGTPGRRGSQRYTIEGR</sequence>
<evidence type="ECO:0000256" key="2">
    <source>
        <dbReference type="ARBA" id="ARBA00022448"/>
    </source>
</evidence>
<evidence type="ECO:0000313" key="12">
    <source>
        <dbReference type="Proteomes" id="UP000038010"/>
    </source>
</evidence>
<proteinExistence type="predicted"/>
<feature type="transmembrane region" description="Helical" evidence="8">
    <location>
        <begin position="331"/>
        <end position="350"/>
    </location>
</feature>
<protein>
    <recommendedName>
        <fullName evidence="10">DOMON domain-containing protein</fullName>
    </recommendedName>
</protein>
<dbReference type="Pfam" id="PF16010">
    <property type="entry name" value="CDH-cyt"/>
    <property type="match status" value="1"/>
</dbReference>
<keyword evidence="5 8" id="KW-1133">Transmembrane helix</keyword>
<dbReference type="Proteomes" id="UP000038010">
    <property type="component" value="Unassembled WGS sequence"/>
</dbReference>
<dbReference type="Pfam" id="PF03188">
    <property type="entry name" value="Cytochrom_B561"/>
    <property type="match status" value="1"/>
</dbReference>
<dbReference type="GO" id="GO:0016020">
    <property type="term" value="C:membrane"/>
    <property type="evidence" value="ECO:0007669"/>
    <property type="project" value="UniProtKB-SubCell"/>
</dbReference>
<dbReference type="CDD" id="cd08760">
    <property type="entry name" value="Cyt_b561_FRRS1_like"/>
    <property type="match status" value="1"/>
</dbReference>
<feature type="transmembrane region" description="Helical" evidence="8">
    <location>
        <begin position="269"/>
        <end position="288"/>
    </location>
</feature>
<dbReference type="STRING" id="1664694.A0A0N0NN43"/>
<feature type="transmembrane region" description="Helical" evidence="8">
    <location>
        <begin position="370"/>
        <end position="391"/>
    </location>
</feature>
<evidence type="ECO:0000256" key="3">
    <source>
        <dbReference type="ARBA" id="ARBA00022692"/>
    </source>
</evidence>
<dbReference type="InterPro" id="IPR015920">
    <property type="entry name" value="Cellobiose_DH-like_cyt"/>
</dbReference>
<dbReference type="VEuPathDB" id="FungiDB:AB675_7981"/>
<evidence type="ECO:0000259" key="10">
    <source>
        <dbReference type="PROSITE" id="PS50836"/>
    </source>
</evidence>
<dbReference type="EMBL" id="LFJN01000010">
    <property type="protein sequence ID" value="KPI41181.1"/>
    <property type="molecule type" value="Genomic_DNA"/>
</dbReference>
<feature type="domain" description="DOMON" evidence="10">
    <location>
        <begin position="26"/>
        <end position="147"/>
    </location>
</feature>
<evidence type="ECO:0000256" key="1">
    <source>
        <dbReference type="ARBA" id="ARBA00004370"/>
    </source>
</evidence>
<dbReference type="InterPro" id="IPR006593">
    <property type="entry name" value="Cyt_b561/ferric_Rdtase_TM"/>
</dbReference>